<reference evidence="1 2" key="1">
    <citation type="submission" date="2018-05" db="EMBL/GenBank/DDBJ databases">
        <title>Complete genome sequence of Megasphaera sp. AJH120T, isolated from the ceca of a chicken.</title>
        <authorList>
            <person name="Maki J."/>
            <person name="Looft T."/>
        </authorList>
    </citation>
    <scope>NUCLEOTIDE SEQUENCE [LARGE SCALE GENOMIC DNA]</scope>
    <source>
        <strain evidence="1 2">AJH120</strain>
    </source>
</reference>
<evidence type="ECO:0000313" key="2">
    <source>
        <dbReference type="Proteomes" id="UP000254337"/>
    </source>
</evidence>
<dbReference type="OrthoDB" id="10007133at2"/>
<dbReference type="AlphaFoldDB" id="A0A346AWV1"/>
<dbReference type="RefSeq" id="WP_107195956.1">
    <property type="nucleotide sequence ID" value="NZ_CP029462.1"/>
</dbReference>
<organism evidence="1 2">
    <name type="scientific">Megasphaera stantonii</name>
    <dbReference type="NCBI Taxonomy" id="2144175"/>
    <lineage>
        <taxon>Bacteria</taxon>
        <taxon>Bacillati</taxon>
        <taxon>Bacillota</taxon>
        <taxon>Negativicutes</taxon>
        <taxon>Veillonellales</taxon>
        <taxon>Veillonellaceae</taxon>
        <taxon>Megasphaera</taxon>
    </lineage>
</organism>
<keyword evidence="2" id="KW-1185">Reference proteome</keyword>
<protein>
    <submittedName>
        <fullName evidence="1">Uncharacterized protein</fullName>
    </submittedName>
</protein>
<gene>
    <name evidence="1" type="ORF">DKB62_01460</name>
</gene>
<accession>A0A346AWV1</accession>
<evidence type="ECO:0000313" key="1">
    <source>
        <dbReference type="EMBL" id="AXL20344.1"/>
    </source>
</evidence>
<dbReference type="KEGG" id="meg:DKB62_01460"/>
<dbReference type="Proteomes" id="UP000254337">
    <property type="component" value="Chromosome"/>
</dbReference>
<sequence>MKDEDGKKYPQEERGSESVWEALGIAGDSEASVDVLEASGMTQRQQEHLWNEIRQLRYIDMQMKDAVQTGHEASLAFWQDQYTGRLDELERYMRRQGIPYRLENCKDFRKERGEAWHRKKLAAVIRRNSGKEQEHGRCRERVLEK</sequence>
<proteinExistence type="predicted"/>
<dbReference type="EMBL" id="CP029462">
    <property type="protein sequence ID" value="AXL20344.1"/>
    <property type="molecule type" value="Genomic_DNA"/>
</dbReference>
<name>A0A346AWV1_9FIRM</name>